<dbReference type="Gene3D" id="3.30.9.10">
    <property type="entry name" value="D-Amino Acid Oxidase, subunit A, domain 2"/>
    <property type="match status" value="1"/>
</dbReference>
<name>A0A3E2HQN2_SCYLI</name>
<feature type="non-terminal residue" evidence="7">
    <location>
        <position position="1"/>
    </location>
</feature>
<dbReference type="InterPro" id="IPR038220">
    <property type="entry name" value="PHOX_C_sf"/>
</dbReference>
<protein>
    <submittedName>
        <fullName evidence="7">Uncharacterized protein</fullName>
    </submittedName>
</protein>
<gene>
    <name evidence="7" type="ORF">B7463_g831</name>
</gene>
<keyword evidence="4" id="KW-0560">Oxidoreductase</keyword>
<reference evidence="7 8" key="1">
    <citation type="submission" date="2018-05" db="EMBL/GenBank/DDBJ databases">
        <title>Draft genome sequence of Scytalidium lignicola DSM 105466, a ubiquitous saprotrophic fungus.</title>
        <authorList>
            <person name="Buettner E."/>
            <person name="Gebauer A.M."/>
            <person name="Hofrichter M."/>
            <person name="Liers C."/>
            <person name="Kellner H."/>
        </authorList>
    </citation>
    <scope>NUCLEOTIDE SEQUENCE [LARGE SCALE GENOMIC DNA]</scope>
    <source>
        <strain evidence="7 8">DSM 105466</strain>
    </source>
</reference>
<dbReference type="EMBL" id="NCSJ02000007">
    <property type="protein sequence ID" value="RFU35572.1"/>
    <property type="molecule type" value="Genomic_DNA"/>
</dbReference>
<dbReference type="STRING" id="5539.A0A3E2HQN2"/>
<keyword evidence="2" id="KW-0285">Flavoprotein</keyword>
<dbReference type="Pfam" id="PF01494">
    <property type="entry name" value="FAD_binding_3"/>
    <property type="match status" value="1"/>
</dbReference>
<dbReference type="GO" id="GO:0071949">
    <property type="term" value="F:FAD binding"/>
    <property type="evidence" value="ECO:0007669"/>
    <property type="project" value="InterPro"/>
</dbReference>
<comment type="similarity">
    <text evidence="1">Belongs to the PheA/TfdB FAD monooxygenase family.</text>
</comment>
<dbReference type="OrthoDB" id="1716816at2759"/>
<dbReference type="SUPFAM" id="SSF54373">
    <property type="entry name" value="FAD-linked reductases, C-terminal domain"/>
    <property type="match status" value="1"/>
</dbReference>
<dbReference type="Gene3D" id="3.40.30.20">
    <property type="match status" value="1"/>
</dbReference>
<evidence type="ECO:0000256" key="4">
    <source>
        <dbReference type="ARBA" id="ARBA00023002"/>
    </source>
</evidence>
<dbReference type="GO" id="GO:0016709">
    <property type="term" value="F:oxidoreductase activity, acting on paired donors, with incorporation or reduction of molecular oxygen, NAD(P)H as one donor, and incorporation of one atom of oxygen"/>
    <property type="evidence" value="ECO:0007669"/>
    <property type="project" value="UniProtKB-ARBA"/>
</dbReference>
<dbReference type="InterPro" id="IPR036249">
    <property type="entry name" value="Thioredoxin-like_sf"/>
</dbReference>
<accession>A0A3E2HQN2</accession>
<dbReference type="PRINTS" id="PR00420">
    <property type="entry name" value="RNGMNOXGNASE"/>
</dbReference>
<dbReference type="InterPro" id="IPR050641">
    <property type="entry name" value="RIFMO-like"/>
</dbReference>
<keyword evidence="8" id="KW-1185">Reference proteome</keyword>
<feature type="domain" description="Phenol hydroxylase-like C-terminal dimerisation" evidence="6">
    <location>
        <begin position="525"/>
        <end position="577"/>
    </location>
</feature>
<dbReference type="Proteomes" id="UP000258309">
    <property type="component" value="Unassembled WGS sequence"/>
</dbReference>
<dbReference type="PANTHER" id="PTHR43004">
    <property type="entry name" value="TRK SYSTEM POTASSIUM UPTAKE PROTEIN"/>
    <property type="match status" value="1"/>
</dbReference>
<dbReference type="SUPFAM" id="SSF51905">
    <property type="entry name" value="FAD/NAD(P)-binding domain"/>
    <property type="match status" value="1"/>
</dbReference>
<evidence type="ECO:0000259" key="5">
    <source>
        <dbReference type="Pfam" id="PF01494"/>
    </source>
</evidence>
<dbReference type="SUPFAM" id="SSF52833">
    <property type="entry name" value="Thioredoxin-like"/>
    <property type="match status" value="1"/>
</dbReference>
<evidence type="ECO:0000256" key="3">
    <source>
        <dbReference type="ARBA" id="ARBA00022827"/>
    </source>
</evidence>
<comment type="caution">
    <text evidence="7">The sequence shown here is derived from an EMBL/GenBank/DDBJ whole genome shotgun (WGS) entry which is preliminary data.</text>
</comment>
<dbReference type="OMA" id="TWPTLYD"/>
<dbReference type="Gene3D" id="3.50.50.60">
    <property type="entry name" value="FAD/NAD(P)-binding domain"/>
    <property type="match status" value="1"/>
</dbReference>
<feature type="domain" description="FAD-binding" evidence="5">
    <location>
        <begin position="7"/>
        <end position="363"/>
    </location>
</feature>
<dbReference type="AlphaFoldDB" id="A0A3E2HQN2"/>
<keyword evidence="3" id="KW-0274">FAD</keyword>
<evidence type="ECO:0000313" key="7">
    <source>
        <dbReference type="EMBL" id="RFU35572.1"/>
    </source>
</evidence>
<evidence type="ECO:0000256" key="2">
    <source>
        <dbReference type="ARBA" id="ARBA00022630"/>
    </source>
</evidence>
<sequence length="579" mass="64255">MERPTHADVLIVGGGPVGLLTAYQLARLGVSVHIVDKEPKLSLGNYGRANAIYPRSTELLDQLSLADNLIQQCHICRDSYTYDENGKRVVPGRVWNFVENIDDTWFDFAIMLRQQHVEKSFREHLMTFGVSLQCQTECIDFEVVSPDREGNYIKTTLKDMERGSEYIVKSKYLVGADGGKSFVRRHLNVPFEGDTTEDKWIRIDGKIKSNIPNPRAYGSIQSPTHGNVLWAPLDRNITRIGYVFTREQEERCHGNPTEEVVVKEAIAAMKPFEIEFQSVEWWTLYIIGQRVASTYQPHPRILLVGDSCHTHSSGAAQGLNTGIHDATNLGWKLALVLKGLAKDTLLDTYSSERRGAAERLINFDRKISSLMANKWPDGLKKSGNEDINQALEAAFNDAAGLVTGLKISYSPNIINVQSADTHFLASVTPGSRVPDVGLIKPGTLEQIRLHSATPNCACLYVVAFVGDPRTTIPRISSFSSYLQTQASFQHIFPSAAVRLLSIIAADPGLDVEDALGVEPFGTTYFDDKRNAHRRYGIDVRQGAILVLRPDGIVGFIAELEAAGGEAVTEYLNQFLVHRA</sequence>
<evidence type="ECO:0000259" key="6">
    <source>
        <dbReference type="Pfam" id="PF07976"/>
    </source>
</evidence>
<dbReference type="InterPro" id="IPR002938">
    <property type="entry name" value="FAD-bd"/>
</dbReference>
<dbReference type="Pfam" id="PF07976">
    <property type="entry name" value="Phe_hydrox_dim"/>
    <property type="match status" value="1"/>
</dbReference>
<dbReference type="PANTHER" id="PTHR43004:SF5">
    <property type="entry name" value="FAD-BINDING DOMAIN-CONTAINING PROTEIN"/>
    <property type="match status" value="1"/>
</dbReference>
<evidence type="ECO:0000256" key="1">
    <source>
        <dbReference type="ARBA" id="ARBA00007801"/>
    </source>
</evidence>
<dbReference type="InterPro" id="IPR036188">
    <property type="entry name" value="FAD/NAD-bd_sf"/>
</dbReference>
<evidence type="ECO:0000313" key="8">
    <source>
        <dbReference type="Proteomes" id="UP000258309"/>
    </source>
</evidence>
<organism evidence="7 8">
    <name type="scientific">Scytalidium lignicola</name>
    <name type="common">Hyphomycete</name>
    <dbReference type="NCBI Taxonomy" id="5539"/>
    <lineage>
        <taxon>Eukaryota</taxon>
        <taxon>Fungi</taxon>
        <taxon>Dikarya</taxon>
        <taxon>Ascomycota</taxon>
        <taxon>Pezizomycotina</taxon>
        <taxon>Leotiomycetes</taxon>
        <taxon>Leotiomycetes incertae sedis</taxon>
        <taxon>Scytalidium</taxon>
    </lineage>
</organism>
<feature type="non-terminal residue" evidence="7">
    <location>
        <position position="579"/>
    </location>
</feature>
<dbReference type="InterPro" id="IPR012941">
    <property type="entry name" value="Phe_hydrox_C_dim_dom"/>
</dbReference>
<proteinExistence type="inferred from homology"/>